<evidence type="ECO:0000313" key="1">
    <source>
        <dbReference type="EMBL" id="CAG7835503.1"/>
    </source>
</evidence>
<name>A0A8J2LHC3_9HEXA</name>
<gene>
    <name evidence="1" type="ORF">AFUS01_LOCUS44868</name>
</gene>
<dbReference type="Proteomes" id="UP000708208">
    <property type="component" value="Unassembled WGS sequence"/>
</dbReference>
<sequence length="81" mass="9005">MLTQTNIRQRKWIATELFSSQRSTGAALAEKLRGSTISNTESGDSGFKEVELETDGIKLLGCWKNILTTSFTLNNIGRKQI</sequence>
<organism evidence="1 2">
    <name type="scientific">Allacma fusca</name>
    <dbReference type="NCBI Taxonomy" id="39272"/>
    <lineage>
        <taxon>Eukaryota</taxon>
        <taxon>Metazoa</taxon>
        <taxon>Ecdysozoa</taxon>
        <taxon>Arthropoda</taxon>
        <taxon>Hexapoda</taxon>
        <taxon>Collembola</taxon>
        <taxon>Symphypleona</taxon>
        <taxon>Sminthuridae</taxon>
        <taxon>Allacma</taxon>
    </lineage>
</organism>
<keyword evidence="2" id="KW-1185">Reference proteome</keyword>
<dbReference type="EMBL" id="CAJVCH010570642">
    <property type="protein sequence ID" value="CAG7835503.1"/>
    <property type="molecule type" value="Genomic_DNA"/>
</dbReference>
<protein>
    <submittedName>
        <fullName evidence="1">Uncharacterized protein</fullName>
    </submittedName>
</protein>
<comment type="caution">
    <text evidence="1">The sequence shown here is derived from an EMBL/GenBank/DDBJ whole genome shotgun (WGS) entry which is preliminary data.</text>
</comment>
<dbReference type="AlphaFoldDB" id="A0A8J2LHC3"/>
<evidence type="ECO:0000313" key="2">
    <source>
        <dbReference type="Proteomes" id="UP000708208"/>
    </source>
</evidence>
<proteinExistence type="predicted"/>
<reference evidence="1" key="1">
    <citation type="submission" date="2021-06" db="EMBL/GenBank/DDBJ databases">
        <authorList>
            <person name="Hodson N. C."/>
            <person name="Mongue J. A."/>
            <person name="Jaron S. K."/>
        </authorList>
    </citation>
    <scope>NUCLEOTIDE SEQUENCE</scope>
</reference>
<accession>A0A8J2LHC3</accession>